<name>A0A2M7E3E3_9BACT</name>
<accession>A0A2M7E3E3</accession>
<evidence type="ECO:0000313" key="3">
    <source>
        <dbReference type="Proteomes" id="UP000230116"/>
    </source>
</evidence>
<reference evidence="3" key="1">
    <citation type="submission" date="2017-09" db="EMBL/GenBank/DDBJ databases">
        <title>Depth-based differentiation of microbial function through sediment-hosted aquifers and enrichment of novel symbionts in the deep terrestrial subsurface.</title>
        <authorList>
            <person name="Probst A.J."/>
            <person name="Ladd B."/>
            <person name="Jarett J.K."/>
            <person name="Geller-Mcgrath D.E."/>
            <person name="Sieber C.M.K."/>
            <person name="Emerson J.B."/>
            <person name="Anantharaman K."/>
            <person name="Thomas B.C."/>
            <person name="Malmstrom R."/>
            <person name="Stieglmeier M."/>
            <person name="Klingl A."/>
            <person name="Woyke T."/>
            <person name="Ryan C.M."/>
            <person name="Banfield J.F."/>
        </authorList>
    </citation>
    <scope>NUCLEOTIDE SEQUENCE [LARGE SCALE GENOMIC DNA]</scope>
</reference>
<evidence type="ECO:0000313" key="2">
    <source>
        <dbReference type="EMBL" id="PIV62247.1"/>
    </source>
</evidence>
<evidence type="ECO:0000259" key="1">
    <source>
        <dbReference type="Pfam" id="PF13240"/>
    </source>
</evidence>
<dbReference type="InterPro" id="IPR026870">
    <property type="entry name" value="Zinc_ribbon_dom"/>
</dbReference>
<dbReference type="AlphaFoldDB" id="A0A2M7E3E3"/>
<proteinExistence type="predicted"/>
<comment type="caution">
    <text evidence="2">The sequence shown here is derived from an EMBL/GenBank/DDBJ whole genome shotgun (WGS) entry which is preliminary data.</text>
</comment>
<dbReference type="Proteomes" id="UP000230116">
    <property type="component" value="Unassembled WGS sequence"/>
</dbReference>
<dbReference type="Pfam" id="PF13240">
    <property type="entry name" value="Zn_Ribbon_1"/>
    <property type="match status" value="1"/>
</dbReference>
<dbReference type="EMBL" id="PETM01000078">
    <property type="protein sequence ID" value="PIV62247.1"/>
    <property type="molecule type" value="Genomic_DNA"/>
</dbReference>
<sequence length="73" mass="8142">KNMTLELNNQVKSTIKTFNDSENKKKSITHQHQINNLIFYMFCTHCGKQILNQASFCQSCGKSVGGTTAPSFG</sequence>
<dbReference type="InterPro" id="IPR046349">
    <property type="entry name" value="C1-like_sf"/>
</dbReference>
<feature type="domain" description="Zinc-ribbon" evidence="1">
    <location>
        <begin position="42"/>
        <end position="63"/>
    </location>
</feature>
<dbReference type="SUPFAM" id="SSF57889">
    <property type="entry name" value="Cysteine-rich domain"/>
    <property type="match status" value="1"/>
</dbReference>
<protein>
    <recommendedName>
        <fullName evidence="1">Zinc-ribbon domain-containing protein</fullName>
    </recommendedName>
</protein>
<gene>
    <name evidence="2" type="ORF">COS12_03055</name>
</gene>
<organism evidence="2 3">
    <name type="scientific">Candidatus Roizmanbacteria bacterium CG01_land_8_20_14_3_00_33_9</name>
    <dbReference type="NCBI Taxonomy" id="1974843"/>
    <lineage>
        <taxon>Bacteria</taxon>
        <taxon>Candidatus Roizmaniibacteriota</taxon>
    </lineage>
</organism>
<feature type="non-terminal residue" evidence="2">
    <location>
        <position position="1"/>
    </location>
</feature>